<dbReference type="Gene3D" id="2.30.110.10">
    <property type="entry name" value="Electron Transport, Fmn-binding Protein, Chain A"/>
    <property type="match status" value="1"/>
</dbReference>
<dbReference type="InterPro" id="IPR012349">
    <property type="entry name" value="Split_barrel_FMN-bd"/>
</dbReference>
<organism evidence="8 9">
    <name type="scientific">Nocardiopsis metallicus</name>
    <dbReference type="NCBI Taxonomy" id="179819"/>
    <lineage>
        <taxon>Bacteria</taxon>
        <taxon>Bacillati</taxon>
        <taxon>Actinomycetota</taxon>
        <taxon>Actinomycetes</taxon>
        <taxon>Streptosporangiales</taxon>
        <taxon>Nocardiopsidaceae</taxon>
        <taxon>Nocardiopsis</taxon>
    </lineage>
</organism>
<keyword evidence="3 5" id="KW-0288">FMN</keyword>
<accession>A0A840WHC8</accession>
<dbReference type="RefSeq" id="WP_184364745.1">
    <property type="nucleotide sequence ID" value="NZ_BAAAKM010000045.1"/>
</dbReference>
<feature type="domain" description="Pyridoxine 5'-phosphate oxidase dimerisation C-terminal" evidence="7">
    <location>
        <begin position="180"/>
        <end position="222"/>
    </location>
</feature>
<protein>
    <submittedName>
        <fullName evidence="8">Pyridoxamine 5'-phosphate oxidase</fullName>
        <ecNumber evidence="8">1.4.3.5</ecNumber>
    </submittedName>
</protein>
<evidence type="ECO:0000256" key="2">
    <source>
        <dbReference type="ARBA" id="ARBA00022630"/>
    </source>
</evidence>
<evidence type="ECO:0000259" key="6">
    <source>
        <dbReference type="Pfam" id="PF01243"/>
    </source>
</evidence>
<dbReference type="Pfam" id="PF10590">
    <property type="entry name" value="PNP_phzG_C"/>
    <property type="match status" value="1"/>
</dbReference>
<dbReference type="InterPro" id="IPR000659">
    <property type="entry name" value="Pyridox_Oxase"/>
</dbReference>
<dbReference type="SUPFAM" id="SSF50475">
    <property type="entry name" value="FMN-binding split barrel"/>
    <property type="match status" value="1"/>
</dbReference>
<dbReference type="PIRSF" id="PIRSF000190">
    <property type="entry name" value="Pyd_amn-ph_oxd"/>
    <property type="match status" value="1"/>
</dbReference>
<dbReference type="GO" id="GO:0010181">
    <property type="term" value="F:FMN binding"/>
    <property type="evidence" value="ECO:0007669"/>
    <property type="project" value="InterPro"/>
</dbReference>
<sequence length="222" mass="24737">MTEQGGIRDMLRGLRVFAGPIAEFDPAKAPQDPVGLFVEWLGEAIEAGVHEPHAMTVATADAEGTPSARVLILKDLTPEGWWFATTTTSAKGLELAVNPRAALLFFWGPQGRQVRLRGPVALAGPEERAADFTARPLEGRVAGLHGRQSQPLDSLESVRSTAEESRARLVAEPDLVPDNWGLYWLAPTEIEFWQADPDRRHTRLRYRREDTTAPWERELLWP</sequence>
<dbReference type="PANTHER" id="PTHR10851">
    <property type="entry name" value="PYRIDOXINE-5-PHOSPHATE OXIDASE"/>
    <property type="match status" value="1"/>
</dbReference>
<keyword evidence="9" id="KW-1185">Reference proteome</keyword>
<name>A0A840WHC8_9ACTN</name>
<evidence type="ECO:0000256" key="3">
    <source>
        <dbReference type="ARBA" id="ARBA00022643"/>
    </source>
</evidence>
<reference evidence="8 9" key="1">
    <citation type="submission" date="2020-08" db="EMBL/GenBank/DDBJ databases">
        <title>Sequencing the genomes of 1000 actinobacteria strains.</title>
        <authorList>
            <person name="Klenk H.-P."/>
        </authorList>
    </citation>
    <scope>NUCLEOTIDE SEQUENCE [LARGE SCALE GENOMIC DNA]</scope>
    <source>
        <strain evidence="8 9">DSM 44598</strain>
    </source>
</reference>
<comment type="cofactor">
    <cofactor evidence="5">
        <name>FMN</name>
        <dbReference type="ChEBI" id="CHEBI:58210"/>
    </cofactor>
    <text evidence="5">Binds 1 FMN per subunit.</text>
</comment>
<evidence type="ECO:0000256" key="1">
    <source>
        <dbReference type="ARBA" id="ARBA00007301"/>
    </source>
</evidence>
<keyword evidence="2" id="KW-0285">Flavoprotein</keyword>
<feature type="binding site" evidence="5">
    <location>
        <position position="203"/>
    </location>
    <ligand>
        <name>FMN</name>
        <dbReference type="ChEBI" id="CHEBI:58210"/>
    </ligand>
</feature>
<feature type="domain" description="Pyridoxamine 5'-phosphate oxidase N-terminal" evidence="6">
    <location>
        <begin position="42"/>
        <end position="166"/>
    </location>
</feature>
<dbReference type="Proteomes" id="UP000579647">
    <property type="component" value="Unassembled WGS sequence"/>
</dbReference>
<comment type="caution">
    <text evidence="8">The sequence shown here is derived from an EMBL/GenBank/DDBJ whole genome shotgun (WGS) entry which is preliminary data.</text>
</comment>
<dbReference type="NCBIfam" id="NF004231">
    <property type="entry name" value="PRK05679.1"/>
    <property type="match status" value="1"/>
</dbReference>
<dbReference type="GO" id="GO:0008615">
    <property type="term" value="P:pyridoxine biosynthetic process"/>
    <property type="evidence" value="ECO:0007669"/>
    <property type="project" value="InterPro"/>
</dbReference>
<feature type="binding site" evidence="5">
    <location>
        <begin position="148"/>
        <end position="149"/>
    </location>
    <ligand>
        <name>FMN</name>
        <dbReference type="ChEBI" id="CHEBI:58210"/>
    </ligand>
</feature>
<dbReference type="EMBL" id="JACHDO010000001">
    <property type="protein sequence ID" value="MBB5491107.1"/>
    <property type="molecule type" value="Genomic_DNA"/>
</dbReference>
<feature type="binding site" evidence="5">
    <location>
        <position position="91"/>
    </location>
    <ligand>
        <name>FMN</name>
        <dbReference type="ChEBI" id="CHEBI:58210"/>
    </ligand>
</feature>
<evidence type="ECO:0000313" key="9">
    <source>
        <dbReference type="Proteomes" id="UP000579647"/>
    </source>
</evidence>
<gene>
    <name evidence="8" type="ORF">HNR07_002244</name>
</gene>
<evidence type="ECO:0000256" key="5">
    <source>
        <dbReference type="PIRSR" id="PIRSR000190-2"/>
    </source>
</evidence>
<dbReference type="PANTHER" id="PTHR10851:SF0">
    <property type="entry name" value="PYRIDOXINE-5'-PHOSPHATE OXIDASE"/>
    <property type="match status" value="1"/>
</dbReference>
<comment type="similarity">
    <text evidence="1">Belongs to the pyridoxamine 5'-phosphate oxidase family.</text>
</comment>
<feature type="binding site" evidence="5">
    <location>
        <position position="193"/>
    </location>
    <ligand>
        <name>FMN</name>
        <dbReference type="ChEBI" id="CHEBI:58210"/>
    </ligand>
</feature>
<evidence type="ECO:0000313" key="8">
    <source>
        <dbReference type="EMBL" id="MBB5491107.1"/>
    </source>
</evidence>
<dbReference type="GO" id="GO:0004733">
    <property type="term" value="F:pyridoxamine phosphate oxidase activity"/>
    <property type="evidence" value="ECO:0007669"/>
    <property type="project" value="UniProtKB-EC"/>
</dbReference>
<evidence type="ECO:0000259" key="7">
    <source>
        <dbReference type="Pfam" id="PF10590"/>
    </source>
</evidence>
<proteinExistence type="inferred from homology"/>
<feature type="binding site" evidence="5">
    <location>
        <position position="113"/>
    </location>
    <ligand>
        <name>FMN</name>
        <dbReference type="ChEBI" id="CHEBI:58210"/>
    </ligand>
</feature>
<evidence type="ECO:0000256" key="4">
    <source>
        <dbReference type="ARBA" id="ARBA00023002"/>
    </source>
</evidence>
<dbReference type="InterPro" id="IPR019576">
    <property type="entry name" value="Pyridoxamine_oxidase_dimer_C"/>
</dbReference>
<dbReference type="AlphaFoldDB" id="A0A840WHC8"/>
<dbReference type="InterPro" id="IPR011576">
    <property type="entry name" value="Pyridox_Oxase_N"/>
</dbReference>
<keyword evidence="4 8" id="KW-0560">Oxidoreductase</keyword>
<feature type="binding site" evidence="5">
    <location>
        <begin position="69"/>
        <end position="74"/>
    </location>
    <ligand>
        <name>FMN</name>
        <dbReference type="ChEBI" id="CHEBI:58210"/>
    </ligand>
</feature>
<dbReference type="EC" id="1.4.3.5" evidence="8"/>
<dbReference type="Pfam" id="PF01243">
    <property type="entry name" value="PNPOx_N"/>
    <property type="match status" value="1"/>
</dbReference>